<name>A0A9W8A3P3_9FUNG</name>
<accession>A0A9W8A3P3</accession>
<feature type="region of interest" description="Disordered" evidence="1">
    <location>
        <begin position="169"/>
        <end position="278"/>
    </location>
</feature>
<proteinExistence type="predicted"/>
<feature type="compositionally biased region" description="Polar residues" evidence="1">
    <location>
        <begin position="1"/>
        <end position="10"/>
    </location>
</feature>
<sequence>MPDSLSTRTSSHQRRPSRSRLHSLVRFFTCKYCEHSPSTNGSMASTADSSTSASATDTGTRSVEGGVVHPATASNPHPVPDAVSAPLSLNAGASNATPTGLETRDIGSVAPSSAQPHHTTRIKPLYLSGREDDWNDYAKDRYLRHQPNEFIGNRKGLNTIVSLTNNVPLPQPKLPALTKRVSSLPTPRRQRHQTLDHKPKKTQQARRYSIGNRVKENTELRSKYTKRPDQGKYALITQSDTENQSSAPRSFTRSRRLSDQEAIQDNASNHKPRFKGKGHVRSCSVDAQSLKHIGQHTYTMPTDLGRKDMSKADTVSVLAPSQMVSKSLNSQKPSQNTIPIPSSLLTRAIEKPPKDKCCSIHDSGAEENGRLKAKKSRDSALIMPSDTFIEGNDIGNDSAHEDEDIVQISEVKTKPVSVRSIGVQTTPQSHISTLRFKYHDITSATLCWKQTLVRELELCQASILQARPHILALLDLYDSPIQGTAFAHQNTESIGCSEPPDCVEELWEVWRQAETLLTLIKIELGSLLSGQSIVDKSNGKPMYRCFTDIQERVEYASQLARYIFYGWPTPILESLYKIEGLASNHFETIFNTDLIGNKSSGERERVDEAEPEYIYANNWPQAHTTESGPSNSLRMSMDELRDSNKPRIILNPKTLSRLILITEAVVDAALALTEKIDRQL</sequence>
<gene>
    <name evidence="2" type="ORF">H4219_000047</name>
</gene>
<feature type="compositionally biased region" description="Low complexity" evidence="1">
    <location>
        <begin position="44"/>
        <end position="58"/>
    </location>
</feature>
<keyword evidence="3" id="KW-1185">Reference proteome</keyword>
<dbReference type="Proteomes" id="UP001150538">
    <property type="component" value="Unassembled WGS sequence"/>
</dbReference>
<organism evidence="2 3">
    <name type="scientific">Mycoemilia scoparia</name>
    <dbReference type="NCBI Taxonomy" id="417184"/>
    <lineage>
        <taxon>Eukaryota</taxon>
        <taxon>Fungi</taxon>
        <taxon>Fungi incertae sedis</taxon>
        <taxon>Zoopagomycota</taxon>
        <taxon>Kickxellomycotina</taxon>
        <taxon>Kickxellomycetes</taxon>
        <taxon>Kickxellales</taxon>
        <taxon>Kickxellaceae</taxon>
        <taxon>Mycoemilia</taxon>
    </lineage>
</organism>
<protein>
    <submittedName>
        <fullName evidence="2">Uncharacterized protein</fullName>
    </submittedName>
</protein>
<evidence type="ECO:0000256" key="1">
    <source>
        <dbReference type="SAM" id="MobiDB-lite"/>
    </source>
</evidence>
<evidence type="ECO:0000313" key="3">
    <source>
        <dbReference type="Proteomes" id="UP001150538"/>
    </source>
</evidence>
<reference evidence="2" key="1">
    <citation type="submission" date="2022-07" db="EMBL/GenBank/DDBJ databases">
        <title>Phylogenomic reconstructions and comparative analyses of Kickxellomycotina fungi.</title>
        <authorList>
            <person name="Reynolds N.K."/>
            <person name="Stajich J.E."/>
            <person name="Barry K."/>
            <person name="Grigoriev I.V."/>
            <person name="Crous P."/>
            <person name="Smith M.E."/>
        </authorList>
    </citation>
    <scope>NUCLEOTIDE SEQUENCE</scope>
    <source>
        <strain evidence="2">NBRC 100468</strain>
    </source>
</reference>
<feature type="compositionally biased region" description="Polar residues" evidence="1">
    <location>
        <begin position="236"/>
        <end position="251"/>
    </location>
</feature>
<feature type="region of interest" description="Disordered" evidence="1">
    <location>
        <begin position="1"/>
        <end position="20"/>
    </location>
</feature>
<dbReference type="OrthoDB" id="5566373at2759"/>
<evidence type="ECO:0000313" key="2">
    <source>
        <dbReference type="EMBL" id="KAJ1922185.1"/>
    </source>
</evidence>
<feature type="compositionally biased region" description="Basic and acidic residues" evidence="1">
    <location>
        <begin position="213"/>
        <end position="230"/>
    </location>
</feature>
<comment type="caution">
    <text evidence="2">The sequence shown here is derived from an EMBL/GenBank/DDBJ whole genome shotgun (WGS) entry which is preliminary data.</text>
</comment>
<feature type="compositionally biased region" description="Basic residues" evidence="1">
    <location>
        <begin position="11"/>
        <end position="20"/>
    </location>
</feature>
<dbReference type="AlphaFoldDB" id="A0A9W8A3P3"/>
<feature type="compositionally biased region" description="Basic residues" evidence="1">
    <location>
        <begin position="188"/>
        <end position="204"/>
    </location>
</feature>
<feature type="region of interest" description="Disordered" evidence="1">
    <location>
        <begin position="37"/>
        <end position="123"/>
    </location>
</feature>
<feature type="compositionally biased region" description="Polar residues" evidence="1">
    <location>
        <begin position="91"/>
        <end position="100"/>
    </location>
</feature>
<dbReference type="EMBL" id="JANBPU010000001">
    <property type="protein sequence ID" value="KAJ1922185.1"/>
    <property type="molecule type" value="Genomic_DNA"/>
</dbReference>